<evidence type="ECO:0000313" key="2">
    <source>
        <dbReference type="Proteomes" id="UP000264840"/>
    </source>
</evidence>
<protein>
    <submittedName>
        <fullName evidence="1">Uncharacterized protein</fullName>
    </submittedName>
</protein>
<reference evidence="1" key="2">
    <citation type="submission" date="2025-09" db="UniProtKB">
        <authorList>
            <consortium name="Ensembl"/>
        </authorList>
    </citation>
    <scope>IDENTIFICATION</scope>
</reference>
<accession>A0A3Q2VII1</accession>
<dbReference type="Ensembl" id="ENSHBUT00000018730.1">
    <property type="protein sequence ID" value="ENSHBUP00000011532.1"/>
    <property type="gene ID" value="ENSHBUG00000013167.1"/>
</dbReference>
<sequence>MPRACGWKISPDHHPSTTMLDSWNEEEKLQFLYWPLEGDSKRDSHVNMPNFTAVGSDWGLLGLSYYFEPLNWISLLFGYILLQVNAQTERCLRNATVCVIKSSCG</sequence>
<organism evidence="1 2">
    <name type="scientific">Haplochromis burtoni</name>
    <name type="common">Burton's mouthbrooder</name>
    <name type="synonym">Chromis burtoni</name>
    <dbReference type="NCBI Taxonomy" id="8153"/>
    <lineage>
        <taxon>Eukaryota</taxon>
        <taxon>Metazoa</taxon>
        <taxon>Chordata</taxon>
        <taxon>Craniata</taxon>
        <taxon>Vertebrata</taxon>
        <taxon>Euteleostomi</taxon>
        <taxon>Actinopterygii</taxon>
        <taxon>Neopterygii</taxon>
        <taxon>Teleostei</taxon>
        <taxon>Neoteleostei</taxon>
        <taxon>Acanthomorphata</taxon>
        <taxon>Ovalentaria</taxon>
        <taxon>Cichlomorphae</taxon>
        <taxon>Cichliformes</taxon>
        <taxon>Cichlidae</taxon>
        <taxon>African cichlids</taxon>
        <taxon>Pseudocrenilabrinae</taxon>
        <taxon>Haplochromini</taxon>
        <taxon>Haplochromis</taxon>
    </lineage>
</organism>
<keyword evidence="2" id="KW-1185">Reference proteome</keyword>
<proteinExistence type="predicted"/>
<name>A0A3Q2VII1_HAPBU</name>
<dbReference type="Proteomes" id="UP000264840">
    <property type="component" value="Unplaced"/>
</dbReference>
<evidence type="ECO:0000313" key="1">
    <source>
        <dbReference type="Ensembl" id="ENSHBUP00000011532.1"/>
    </source>
</evidence>
<dbReference type="AlphaFoldDB" id="A0A3Q2VII1"/>
<reference evidence="1" key="1">
    <citation type="submission" date="2025-08" db="UniProtKB">
        <authorList>
            <consortium name="Ensembl"/>
        </authorList>
    </citation>
    <scope>IDENTIFICATION</scope>
</reference>